<dbReference type="EMBL" id="BLXT01004325">
    <property type="protein sequence ID" value="GFO11572.1"/>
    <property type="molecule type" value="Genomic_DNA"/>
</dbReference>
<evidence type="ECO:0000313" key="3">
    <source>
        <dbReference type="Proteomes" id="UP000735302"/>
    </source>
</evidence>
<accession>A0AAV4AWC4</accession>
<evidence type="ECO:0000256" key="1">
    <source>
        <dbReference type="SAM" id="MobiDB-lite"/>
    </source>
</evidence>
<name>A0AAV4AWC4_9GAST</name>
<feature type="compositionally biased region" description="Polar residues" evidence="1">
    <location>
        <begin position="59"/>
        <end position="70"/>
    </location>
</feature>
<dbReference type="Proteomes" id="UP000735302">
    <property type="component" value="Unassembled WGS sequence"/>
</dbReference>
<organism evidence="2 3">
    <name type="scientific">Plakobranchus ocellatus</name>
    <dbReference type="NCBI Taxonomy" id="259542"/>
    <lineage>
        <taxon>Eukaryota</taxon>
        <taxon>Metazoa</taxon>
        <taxon>Spiralia</taxon>
        <taxon>Lophotrochozoa</taxon>
        <taxon>Mollusca</taxon>
        <taxon>Gastropoda</taxon>
        <taxon>Heterobranchia</taxon>
        <taxon>Euthyneura</taxon>
        <taxon>Panpulmonata</taxon>
        <taxon>Sacoglossa</taxon>
        <taxon>Placobranchoidea</taxon>
        <taxon>Plakobranchidae</taxon>
        <taxon>Plakobranchus</taxon>
    </lineage>
</organism>
<protein>
    <submittedName>
        <fullName evidence="2">Uncharacterized protein</fullName>
    </submittedName>
</protein>
<evidence type="ECO:0000313" key="2">
    <source>
        <dbReference type="EMBL" id="GFO11572.1"/>
    </source>
</evidence>
<gene>
    <name evidence="2" type="ORF">PoB_003807700</name>
</gene>
<sequence>MKTTKNFNIFLRDNKSKLSNCYPFLSKSQILSKLRDQWKKLKNSLQHSSMKQKRHHINTQHAQRQLSNSQSKVSRVKKTTKVRKNCLLFHPEVGRHLTGRCIYDFVDSGYESSIFWDDEPEIDSPYLFAKDALDVLNNGSGFNQSGYGIGAHSNQATDVCKDRGHTRFTSNPVPEVHHSKSECNANGILKSQKAK</sequence>
<feature type="region of interest" description="Disordered" evidence="1">
    <location>
        <begin position="45"/>
        <end position="78"/>
    </location>
</feature>
<comment type="caution">
    <text evidence="2">The sequence shown here is derived from an EMBL/GenBank/DDBJ whole genome shotgun (WGS) entry which is preliminary data.</text>
</comment>
<proteinExistence type="predicted"/>
<dbReference type="AlphaFoldDB" id="A0AAV4AWC4"/>
<dbReference type="CDD" id="cd00084">
    <property type="entry name" value="HMG-box_SF"/>
    <property type="match status" value="1"/>
</dbReference>
<keyword evidence="3" id="KW-1185">Reference proteome</keyword>
<reference evidence="2 3" key="1">
    <citation type="journal article" date="2021" name="Elife">
        <title>Chloroplast acquisition without the gene transfer in kleptoplastic sea slugs, Plakobranchus ocellatus.</title>
        <authorList>
            <person name="Maeda T."/>
            <person name="Takahashi S."/>
            <person name="Yoshida T."/>
            <person name="Shimamura S."/>
            <person name="Takaki Y."/>
            <person name="Nagai Y."/>
            <person name="Toyoda A."/>
            <person name="Suzuki Y."/>
            <person name="Arimoto A."/>
            <person name="Ishii H."/>
            <person name="Satoh N."/>
            <person name="Nishiyama T."/>
            <person name="Hasebe M."/>
            <person name="Maruyama T."/>
            <person name="Minagawa J."/>
            <person name="Obokata J."/>
            <person name="Shigenobu S."/>
        </authorList>
    </citation>
    <scope>NUCLEOTIDE SEQUENCE [LARGE SCALE GENOMIC DNA]</scope>
</reference>